<sequence>MVAHKFTVDLNKPLVFQSLQPESHKELDIEKQKHNAWYIFSRYCRINTKAQIEYFYKTKNKGVTILLIHSPTFAFCSSKFMSKINNNDYILF</sequence>
<evidence type="ECO:0000313" key="2">
    <source>
        <dbReference type="Proteomes" id="UP000323506"/>
    </source>
</evidence>
<dbReference type="AlphaFoldDB" id="A0A5D2GGG6"/>
<reference evidence="1 2" key="1">
    <citation type="submission" date="2019-06" db="EMBL/GenBank/DDBJ databases">
        <title>WGS assembly of Gossypium darwinii.</title>
        <authorList>
            <person name="Chen Z.J."/>
            <person name="Sreedasyam A."/>
            <person name="Ando A."/>
            <person name="Song Q."/>
            <person name="De L."/>
            <person name="Hulse-Kemp A."/>
            <person name="Ding M."/>
            <person name="Ye W."/>
            <person name="Kirkbride R."/>
            <person name="Jenkins J."/>
            <person name="Plott C."/>
            <person name="Lovell J."/>
            <person name="Lin Y.-M."/>
            <person name="Vaughn R."/>
            <person name="Liu B."/>
            <person name="Li W."/>
            <person name="Simpson S."/>
            <person name="Scheffler B."/>
            <person name="Saski C."/>
            <person name="Grover C."/>
            <person name="Hu G."/>
            <person name="Conover J."/>
            <person name="Carlson J."/>
            <person name="Shu S."/>
            <person name="Boston L."/>
            <person name="Williams M."/>
            <person name="Peterson D."/>
            <person name="Mcgee K."/>
            <person name="Jones D."/>
            <person name="Wendel J."/>
            <person name="Stelly D."/>
            <person name="Grimwood J."/>
            <person name="Schmutz J."/>
        </authorList>
    </citation>
    <scope>NUCLEOTIDE SEQUENCE [LARGE SCALE GENOMIC DNA]</scope>
    <source>
        <strain evidence="1">1808015.09</strain>
    </source>
</reference>
<protein>
    <submittedName>
        <fullName evidence="1">Uncharacterized protein</fullName>
    </submittedName>
</protein>
<keyword evidence="2" id="KW-1185">Reference proteome</keyword>
<dbReference type="EMBL" id="CM017692">
    <property type="protein sequence ID" value="TYH17205.1"/>
    <property type="molecule type" value="Genomic_DNA"/>
</dbReference>
<proteinExistence type="predicted"/>
<name>A0A5D2GGG6_GOSDA</name>
<gene>
    <name evidence="1" type="ORF">ES288_A05G174400v1</name>
</gene>
<evidence type="ECO:0000313" key="1">
    <source>
        <dbReference type="EMBL" id="TYH17205.1"/>
    </source>
</evidence>
<dbReference type="Proteomes" id="UP000323506">
    <property type="component" value="Chromosome A05"/>
</dbReference>
<accession>A0A5D2GGG6</accession>
<organism evidence="1 2">
    <name type="scientific">Gossypium darwinii</name>
    <name type="common">Darwin's cotton</name>
    <name type="synonym">Gossypium barbadense var. darwinii</name>
    <dbReference type="NCBI Taxonomy" id="34276"/>
    <lineage>
        <taxon>Eukaryota</taxon>
        <taxon>Viridiplantae</taxon>
        <taxon>Streptophyta</taxon>
        <taxon>Embryophyta</taxon>
        <taxon>Tracheophyta</taxon>
        <taxon>Spermatophyta</taxon>
        <taxon>Magnoliopsida</taxon>
        <taxon>eudicotyledons</taxon>
        <taxon>Gunneridae</taxon>
        <taxon>Pentapetalae</taxon>
        <taxon>rosids</taxon>
        <taxon>malvids</taxon>
        <taxon>Malvales</taxon>
        <taxon>Malvaceae</taxon>
        <taxon>Malvoideae</taxon>
        <taxon>Gossypium</taxon>
    </lineage>
</organism>